<dbReference type="PANTHER" id="PTHR33327:SF3">
    <property type="entry name" value="RNA-DIRECTED DNA POLYMERASE"/>
    <property type="match status" value="1"/>
</dbReference>
<organism evidence="1 2">
    <name type="scientific">Araneus ventricosus</name>
    <name type="common">Orbweaver spider</name>
    <name type="synonym">Epeira ventricosa</name>
    <dbReference type="NCBI Taxonomy" id="182803"/>
    <lineage>
        <taxon>Eukaryota</taxon>
        <taxon>Metazoa</taxon>
        <taxon>Ecdysozoa</taxon>
        <taxon>Arthropoda</taxon>
        <taxon>Chelicerata</taxon>
        <taxon>Arachnida</taxon>
        <taxon>Araneae</taxon>
        <taxon>Araneomorphae</taxon>
        <taxon>Entelegynae</taxon>
        <taxon>Araneoidea</taxon>
        <taxon>Araneidae</taxon>
        <taxon>Araneus</taxon>
    </lineage>
</organism>
<comment type="caution">
    <text evidence="1">The sequence shown here is derived from an EMBL/GenBank/DDBJ whole genome shotgun (WGS) entry which is preliminary data.</text>
</comment>
<reference evidence="1 2" key="1">
    <citation type="journal article" date="2019" name="Sci. Rep.">
        <title>Orb-weaving spider Araneus ventricosus genome elucidates the spidroin gene catalogue.</title>
        <authorList>
            <person name="Kono N."/>
            <person name="Nakamura H."/>
            <person name="Ohtoshi R."/>
            <person name="Moran D.A.P."/>
            <person name="Shinohara A."/>
            <person name="Yoshida Y."/>
            <person name="Fujiwara M."/>
            <person name="Mori M."/>
            <person name="Tomita M."/>
            <person name="Arakawa K."/>
        </authorList>
    </citation>
    <scope>NUCLEOTIDE SEQUENCE [LARGE SCALE GENOMIC DNA]</scope>
</reference>
<accession>A0A4Y2L5W1</accession>
<dbReference type="PANTHER" id="PTHR33327">
    <property type="entry name" value="ENDONUCLEASE"/>
    <property type="match status" value="1"/>
</dbReference>
<gene>
    <name evidence="1" type="ORF">AVEN_186928_1</name>
</gene>
<name>A0A4Y2L5W1_ARAVE</name>
<dbReference type="OrthoDB" id="6431867at2759"/>
<protein>
    <submittedName>
        <fullName evidence="1">Uncharacterized protein</fullName>
    </submittedName>
</protein>
<dbReference type="Proteomes" id="UP000499080">
    <property type="component" value="Unassembled WGS sequence"/>
</dbReference>
<dbReference type="AlphaFoldDB" id="A0A4Y2L5W1"/>
<evidence type="ECO:0000313" key="2">
    <source>
        <dbReference type="Proteomes" id="UP000499080"/>
    </source>
</evidence>
<evidence type="ECO:0000313" key="1">
    <source>
        <dbReference type="EMBL" id="GBN09187.1"/>
    </source>
</evidence>
<dbReference type="EMBL" id="BGPR01005328">
    <property type="protein sequence ID" value="GBN09187.1"/>
    <property type="molecule type" value="Genomic_DNA"/>
</dbReference>
<proteinExistence type="predicted"/>
<sequence length="78" mass="8261">MKALAGDNVDEPILKSLWIGRLPNSTHTILAALGEDLTDLATVAGKISDLTNHSNINAVHVTVSTSDARVTQLEQQVA</sequence>
<keyword evidence="2" id="KW-1185">Reference proteome</keyword>